<name>A0ABM0RMS9_GALVR</name>
<proteinExistence type="predicted"/>
<dbReference type="PANTHER" id="PTHR11675:SF37">
    <property type="entry name" value="POLYPEPTIDE N-ACETYLGALACTOSAMINYLTRANSFERASE 18"/>
    <property type="match status" value="1"/>
</dbReference>
<organism evidence="3 4">
    <name type="scientific">Galeopterus variegatus</name>
    <name type="common">Malayan flying lemur</name>
    <name type="synonym">Cynocephalus variegatus</name>
    <dbReference type="NCBI Taxonomy" id="482537"/>
    <lineage>
        <taxon>Eukaryota</taxon>
        <taxon>Metazoa</taxon>
        <taxon>Chordata</taxon>
        <taxon>Craniata</taxon>
        <taxon>Vertebrata</taxon>
        <taxon>Euteleostomi</taxon>
        <taxon>Mammalia</taxon>
        <taxon>Eutheria</taxon>
        <taxon>Euarchontoglires</taxon>
        <taxon>Dermoptera</taxon>
        <taxon>Cynocephalidae</taxon>
        <taxon>Galeopterus</taxon>
    </lineage>
</organism>
<dbReference type="RefSeq" id="XP_008581920.1">
    <property type="nucleotide sequence ID" value="XM_008583698.1"/>
</dbReference>
<dbReference type="Proteomes" id="UP000694923">
    <property type="component" value="Unplaced"/>
</dbReference>
<evidence type="ECO:0000313" key="3">
    <source>
        <dbReference type="Proteomes" id="UP000694923"/>
    </source>
</evidence>
<evidence type="ECO:0000256" key="1">
    <source>
        <dbReference type="ARBA" id="ARBA00023157"/>
    </source>
</evidence>
<feature type="domain" description="Glycosyltransferase 2-like" evidence="2">
    <location>
        <begin position="143"/>
        <end position="296"/>
    </location>
</feature>
<gene>
    <name evidence="4" type="primary">LOC103599547</name>
</gene>
<dbReference type="InterPro" id="IPR029044">
    <property type="entry name" value="Nucleotide-diphossugar_trans"/>
</dbReference>
<reference evidence="4" key="1">
    <citation type="submission" date="2025-08" db="UniProtKB">
        <authorList>
            <consortium name="RefSeq"/>
        </authorList>
    </citation>
    <scope>IDENTIFICATION</scope>
</reference>
<dbReference type="SUPFAM" id="SSF53448">
    <property type="entry name" value="Nucleotide-diphospho-sugar transferases"/>
    <property type="match status" value="1"/>
</dbReference>
<dbReference type="Pfam" id="PF00535">
    <property type="entry name" value="Glycos_transf_2"/>
    <property type="match status" value="1"/>
</dbReference>
<dbReference type="InterPro" id="IPR001173">
    <property type="entry name" value="Glyco_trans_2-like"/>
</dbReference>
<dbReference type="Gene3D" id="3.90.550.10">
    <property type="entry name" value="Spore Coat Polysaccharide Biosynthesis Protein SpsA, Chain A"/>
    <property type="match status" value="1"/>
</dbReference>
<keyword evidence="3" id="KW-1185">Reference proteome</keyword>
<protein>
    <submittedName>
        <fullName evidence="4">Polypeptide N-acetylgalactosaminyltransferase 18-like</fullName>
    </submittedName>
</protein>
<evidence type="ECO:0000313" key="4">
    <source>
        <dbReference type="RefSeq" id="XP_008581920.1"/>
    </source>
</evidence>
<sequence>MTPEAGARASVECTCSLENLDGNPAQIALGVFQRSLSAIVNPTIISRAGMNKAPKLCKHSLGFSEAPAKPEEAEAEPFTDSSLFAHWGQELSPEGRRVALKQFQYYGYNAYLSDRLPLNRPLPDLRPSGCRNLSFPDSLPEVSIVFIFVNEALSVLLRSIHSAIERTPPHLLKEIILVDDNSSNEELKEKLTEYVDKVNGQKPGFIKVVRHSKQEGLIRSRVSGWRVATAPVVALFDAHVEFNVGWAEPVLTRIKENRKRIISPSFDNIKYDNFEIEEYPLAAQGFDWELWCRYLNPPKAWWKLENSTAPIRSPALIGCFIVDRQYFQEIGLLDEGMEVYGGENVELGIRVSRVSPQWGLAQLPQ</sequence>
<dbReference type="GeneID" id="103599547"/>
<keyword evidence="1" id="KW-1015">Disulfide bond</keyword>
<dbReference type="PANTHER" id="PTHR11675">
    <property type="entry name" value="N-ACETYLGALACTOSAMINYLTRANSFERASE"/>
    <property type="match status" value="1"/>
</dbReference>
<feature type="non-terminal residue" evidence="4">
    <location>
        <position position="365"/>
    </location>
</feature>
<evidence type="ECO:0000259" key="2">
    <source>
        <dbReference type="Pfam" id="PF00535"/>
    </source>
</evidence>
<accession>A0ABM0RMS9</accession>